<dbReference type="InterPro" id="IPR005537">
    <property type="entry name" value="RAMP_III_fam"/>
</dbReference>
<dbReference type="Pfam" id="PF03787">
    <property type="entry name" value="RAMPs"/>
    <property type="match status" value="1"/>
</dbReference>
<organism evidence="3 4">
    <name type="scientific">Candidatus Korarchaeum cryptofilum</name>
    <dbReference type="NCBI Taxonomy" id="498846"/>
    <lineage>
        <taxon>Archaea</taxon>
        <taxon>Thermoproteota</taxon>
        <taxon>Candidatus Korarchaeia</taxon>
        <taxon>Candidatus Korarchaeales</taxon>
        <taxon>Candidatus Korarchaeaceae</taxon>
        <taxon>Candidatus Korarchaeum</taxon>
    </lineage>
</organism>
<dbReference type="InterPro" id="IPR052216">
    <property type="entry name" value="CRISPR_Csm3_endoribonuclease"/>
</dbReference>
<keyword evidence="1" id="KW-0051">Antiviral defense</keyword>
<evidence type="ECO:0000259" key="2">
    <source>
        <dbReference type="Pfam" id="PF03787"/>
    </source>
</evidence>
<reference evidence="3 4" key="1">
    <citation type="submission" date="2018-10" db="EMBL/GenBank/DDBJ databases">
        <title>Co-occurring genomic capacity for anaerobic methane metabolism and dissimilatory sulfite reduction discovered in the Korarchaeota.</title>
        <authorList>
            <person name="Mckay L.J."/>
            <person name="Dlakic M."/>
            <person name="Fields M.W."/>
            <person name="Delmont T.O."/>
            <person name="Eren A.M."/>
            <person name="Jay Z.J."/>
            <person name="Klingelsmith K.B."/>
            <person name="Rusch D.B."/>
            <person name="Inskeep W.P."/>
        </authorList>
    </citation>
    <scope>NUCLEOTIDE SEQUENCE [LARGE SCALE GENOMIC DNA]</scope>
    <source>
        <strain evidence="3 4">WS</strain>
    </source>
</reference>
<protein>
    <recommendedName>
        <fullName evidence="2">CRISPR type III-associated protein domain-containing protein</fullName>
    </recommendedName>
</protein>
<gene>
    <name evidence="3" type="ORF">D9Q81_06465</name>
</gene>
<evidence type="ECO:0000313" key="3">
    <source>
        <dbReference type="EMBL" id="RSN68245.1"/>
    </source>
</evidence>
<dbReference type="AlphaFoldDB" id="A0A3R9RI91"/>
<evidence type="ECO:0000256" key="1">
    <source>
        <dbReference type="ARBA" id="ARBA00023118"/>
    </source>
</evidence>
<dbReference type="PANTHER" id="PTHR35579">
    <property type="entry name" value="CRISPR SYSTEM CMS ENDORIBONUCLEASE CSM3"/>
    <property type="match status" value="1"/>
</dbReference>
<dbReference type="GO" id="GO:0051607">
    <property type="term" value="P:defense response to virus"/>
    <property type="evidence" value="ECO:0007669"/>
    <property type="project" value="UniProtKB-KW"/>
</dbReference>
<comment type="caution">
    <text evidence="3">The sequence shown here is derived from an EMBL/GenBank/DDBJ whole genome shotgun (WGS) entry which is preliminary data.</text>
</comment>
<proteinExistence type="predicted"/>
<dbReference type="Proteomes" id="UP000278149">
    <property type="component" value="Unassembled WGS sequence"/>
</dbReference>
<sequence>MPTRRGFMTFWGDSMSEARGLLSLRRRIWADCEIELLEPLRVGAGKDQTSPIDLPILRDSRGRPVIPGSTLKGFFRSYLSRLLLAYKISGSSLIEVDGIKVGLEPCIDSISEKIDAKKLEDLCLIDRMFGYSGRDLSLSSLIKFTEASPVDTVDALSRTHVSLNRERDAAERGALVKVEAVKEYEKSPTRFRFTIIFDELSDPQFSGANNLFMLLLKLLHKGLEEFIGGWRSRGYGRVRMKLIGIRVADVKDLFEGNVKEVNLADMLGR</sequence>
<evidence type="ECO:0000313" key="4">
    <source>
        <dbReference type="Proteomes" id="UP000278149"/>
    </source>
</evidence>
<dbReference type="EMBL" id="RCOR01000032">
    <property type="protein sequence ID" value="RSN68245.1"/>
    <property type="molecule type" value="Genomic_DNA"/>
</dbReference>
<name>A0A3R9RI91_9CREN</name>
<feature type="domain" description="CRISPR type III-associated protein" evidence="2">
    <location>
        <begin position="33"/>
        <end position="239"/>
    </location>
</feature>
<dbReference type="PANTHER" id="PTHR35579:SF6">
    <property type="entry name" value="DUF324 DOMAIN-CONTAINING PROTEIN"/>
    <property type="match status" value="1"/>
</dbReference>
<accession>A0A3R9RI91</accession>